<feature type="coiled-coil region" evidence="3">
    <location>
        <begin position="648"/>
        <end position="788"/>
    </location>
</feature>
<dbReference type="Gene3D" id="1.10.8.270">
    <property type="entry name" value="putative rabgap domain of human tbc1 domain family member 14 like domains"/>
    <property type="match status" value="1"/>
</dbReference>
<dbReference type="Gene3D" id="1.10.472.80">
    <property type="entry name" value="Ypt/Rab-GAP domain of gyp1p, domain 3"/>
    <property type="match status" value="1"/>
</dbReference>
<evidence type="ECO:0008006" key="8">
    <source>
        <dbReference type="Google" id="ProtNLM"/>
    </source>
</evidence>
<dbReference type="InterPro" id="IPR000195">
    <property type="entry name" value="Rab-GAP-TBC_dom"/>
</dbReference>
<dbReference type="Pfam" id="PF00566">
    <property type="entry name" value="RabGAP-TBC"/>
    <property type="match status" value="1"/>
</dbReference>
<dbReference type="FunCoup" id="A7SQA7">
    <property type="interactions" value="755"/>
</dbReference>
<dbReference type="InParanoid" id="A7SQA7"/>
<dbReference type="GO" id="GO:0005096">
    <property type="term" value="F:GTPase activator activity"/>
    <property type="evidence" value="ECO:0000318"/>
    <property type="project" value="GO_Central"/>
</dbReference>
<dbReference type="SUPFAM" id="SSF50729">
    <property type="entry name" value="PH domain-like"/>
    <property type="match status" value="1"/>
</dbReference>
<accession>A7SQA7</accession>
<evidence type="ECO:0000313" key="7">
    <source>
        <dbReference type="Proteomes" id="UP000001593"/>
    </source>
</evidence>
<dbReference type="InterPro" id="IPR022164">
    <property type="entry name" value="Kinesin-like"/>
</dbReference>
<dbReference type="FunFam" id="1.10.472.80:FF:000007">
    <property type="entry name" value="Rab GTPase-activating protein 1 isoform X1"/>
    <property type="match status" value="1"/>
</dbReference>
<evidence type="ECO:0000256" key="3">
    <source>
        <dbReference type="SAM" id="Coils"/>
    </source>
</evidence>
<feature type="coiled-coil region" evidence="3">
    <location>
        <begin position="832"/>
        <end position="859"/>
    </location>
</feature>
<dbReference type="OMA" id="MHSMGYV"/>
<dbReference type="PhylomeDB" id="A7SQA7"/>
<organism evidence="6 7">
    <name type="scientific">Nematostella vectensis</name>
    <name type="common">Starlet sea anemone</name>
    <dbReference type="NCBI Taxonomy" id="45351"/>
    <lineage>
        <taxon>Eukaryota</taxon>
        <taxon>Metazoa</taxon>
        <taxon>Cnidaria</taxon>
        <taxon>Anthozoa</taxon>
        <taxon>Hexacorallia</taxon>
        <taxon>Actiniaria</taxon>
        <taxon>Edwardsiidae</taxon>
        <taxon>Nematostella</taxon>
    </lineage>
</organism>
<evidence type="ECO:0000256" key="1">
    <source>
        <dbReference type="ARBA" id="ARBA00022468"/>
    </source>
</evidence>
<dbReference type="FunFam" id="1.10.8.270:FF:000001">
    <property type="entry name" value="TBC1 domain family member 1"/>
    <property type="match status" value="1"/>
</dbReference>
<dbReference type="SMART" id="SM00164">
    <property type="entry name" value="TBC"/>
    <property type="match status" value="1"/>
</dbReference>
<dbReference type="EMBL" id="DS469743">
    <property type="protein sequence ID" value="EDO34083.1"/>
    <property type="molecule type" value="Genomic_DNA"/>
</dbReference>
<dbReference type="Pfam" id="PF00640">
    <property type="entry name" value="PID"/>
    <property type="match status" value="1"/>
</dbReference>
<keyword evidence="1" id="KW-0343">GTPase activation</keyword>
<feature type="domain" description="PID" evidence="4">
    <location>
        <begin position="2"/>
        <end position="117"/>
    </location>
</feature>
<gene>
    <name evidence="6" type="ORF">NEMVEDRAFT_v1g192360</name>
</gene>
<sequence length="895" mass="103066">MYLGSSTVNAPVSEIELKRTMVILREQSQVTIDVDLVVGSTSKGKLRLVDPETNSDIATYRVQRIIFCGRGDVDGQERDCFAFNTVHGDTDIFHCHVFKCKEPEMAGKILKSFSVAFKKHRKDPPVQFDVTLDILEDDGKGFVSVSRDKACFKLRQNLQKKVLVTVQQLSNRHIIVERCFGLLICPGRNIRHSDMHLLSGVSMEIQDNGRLYSISGLWNPASQDLLVLNTESPKDTRVFMTIAVDLVFTGVTVPVRFIYETKARIYPTNERLWILTRPKIHDTYVMELKEVVYLPKLSTLHSCLGYEVKSITSEAELVARGQLLKRQSSPQQTPAGDKNSEVIRHVILDDEEDDEPLLSGTGMVQKECSEQELCSWSELLSKWKDVSTRPRQLVQLVRKGIPEPLRGQVWQMMAGLSENDELVDSYKHLFTKESPTEQVIVWDIHRTFPAHDYFKDSGGEGQEALYKISKAYSVYDEEVGYCQGLSFFIAVLLLHMPEEQAFAVLVKIMSAYGLREVFRNDFQLLHLKFYQLERMIEDSMPDLFSHFQHNNVEAHMYASQWFLTMFTARFPLPMVYSIMDLILCEGTHVIFQVALALLKDARKDLLQMDFEGILKFFRVSMPKKYMEEERYKQLLGCAIGIKVTPKKLRKYEKEYEAIKEKEAQLEDPVERFKRENKRLVEANMRLELENDYLAHELVTCKVTLHSKLAEAEELIEELTAKLRVNSKALTETEDERERFKTEGAQLKEMWRKSMQEAEDEKTRHTAIIDEYKKICSQLDERSEKLKTDLQQELVEIKRRIGQCETCGPLFSDEGQSSLNDDNADSFKASIKVVDSEKRMRELELELAKTKLSLVEAECHSQDIEHKYSALMAAVEAEGNKPWFKRISFSGPKEAK</sequence>
<dbReference type="GO" id="GO:0031267">
    <property type="term" value="F:small GTPase binding"/>
    <property type="evidence" value="ECO:0000318"/>
    <property type="project" value="GO_Central"/>
</dbReference>
<evidence type="ECO:0000313" key="6">
    <source>
        <dbReference type="EMBL" id="EDO34083.1"/>
    </source>
</evidence>
<evidence type="ECO:0000259" key="4">
    <source>
        <dbReference type="PROSITE" id="PS01179"/>
    </source>
</evidence>
<dbReference type="SUPFAM" id="SSF47923">
    <property type="entry name" value="Ypt/Rab-GAP domain of gyp1p"/>
    <property type="match status" value="2"/>
</dbReference>
<dbReference type="FunFam" id="1.10.10.750:FF:000003">
    <property type="entry name" value="GTPase activating protein (Evi5)"/>
    <property type="match status" value="1"/>
</dbReference>
<feature type="domain" description="Rab-GAP TBC" evidence="5">
    <location>
        <begin position="400"/>
        <end position="586"/>
    </location>
</feature>
<dbReference type="Gene3D" id="1.10.10.750">
    <property type="entry name" value="Ypt/Rab-GAP domain of gyp1p, domain 1"/>
    <property type="match status" value="1"/>
</dbReference>
<keyword evidence="7" id="KW-1185">Reference proteome</keyword>
<dbReference type="InterPro" id="IPR006020">
    <property type="entry name" value="PTB/PI_dom"/>
</dbReference>
<dbReference type="eggNOG" id="KOG1102">
    <property type="taxonomic scope" value="Eukaryota"/>
</dbReference>
<protein>
    <recommendedName>
        <fullName evidence="8">Rab GTPase-activating protein 1</fullName>
    </recommendedName>
</protein>
<dbReference type="InterPro" id="IPR035969">
    <property type="entry name" value="Rab-GAP_TBC_sf"/>
</dbReference>
<evidence type="ECO:0000256" key="2">
    <source>
        <dbReference type="ARBA" id="ARBA00023054"/>
    </source>
</evidence>
<dbReference type="InterPro" id="IPR050302">
    <property type="entry name" value="Rab_GAP_TBC_domain"/>
</dbReference>
<evidence type="ECO:0000259" key="5">
    <source>
        <dbReference type="PROSITE" id="PS50086"/>
    </source>
</evidence>
<reference evidence="6 7" key="1">
    <citation type="journal article" date="2007" name="Science">
        <title>Sea anemone genome reveals ancestral eumetazoan gene repertoire and genomic organization.</title>
        <authorList>
            <person name="Putnam N.H."/>
            <person name="Srivastava M."/>
            <person name="Hellsten U."/>
            <person name="Dirks B."/>
            <person name="Chapman J."/>
            <person name="Salamov A."/>
            <person name="Terry A."/>
            <person name="Shapiro H."/>
            <person name="Lindquist E."/>
            <person name="Kapitonov V.V."/>
            <person name="Jurka J."/>
            <person name="Genikhovich G."/>
            <person name="Grigoriev I.V."/>
            <person name="Lucas S.M."/>
            <person name="Steele R.E."/>
            <person name="Finnerty J.R."/>
            <person name="Technau U."/>
            <person name="Martindale M.Q."/>
            <person name="Rokhsar D.S."/>
        </authorList>
    </citation>
    <scope>NUCLEOTIDE SEQUENCE [LARGE SCALE GENOMIC DNA]</scope>
    <source>
        <strain evidence="7">CH2 X CH6</strain>
    </source>
</reference>
<dbReference type="Pfam" id="PF12473">
    <property type="entry name" value="DUF3694"/>
    <property type="match status" value="1"/>
</dbReference>
<proteinExistence type="predicted"/>
<dbReference type="STRING" id="45351.A7SQA7"/>
<dbReference type="PANTHER" id="PTHR47219">
    <property type="entry name" value="RAB GTPASE-ACTIVATING PROTEIN 1-LIKE"/>
    <property type="match status" value="1"/>
</dbReference>
<dbReference type="PROSITE" id="PS01179">
    <property type="entry name" value="PID"/>
    <property type="match status" value="1"/>
</dbReference>
<name>A7SQA7_NEMVE</name>
<dbReference type="PANTHER" id="PTHR47219:SF9">
    <property type="entry name" value="GTPASE ACTIVATING PROTEIN AND CENTROSOME-ASSOCIATED, ISOFORM B"/>
    <property type="match status" value="1"/>
</dbReference>
<dbReference type="InterPro" id="IPR011993">
    <property type="entry name" value="PH-like_dom_sf"/>
</dbReference>
<dbReference type="PROSITE" id="PS50086">
    <property type="entry name" value="TBC_RABGAP"/>
    <property type="match status" value="1"/>
</dbReference>
<keyword evidence="2 3" id="KW-0175">Coiled coil</keyword>
<dbReference type="Gene3D" id="2.30.29.30">
    <property type="entry name" value="Pleckstrin-homology domain (PH domain)/Phosphotyrosine-binding domain (PTB)"/>
    <property type="match status" value="1"/>
</dbReference>
<dbReference type="Proteomes" id="UP000001593">
    <property type="component" value="Unassembled WGS sequence"/>
</dbReference>
<dbReference type="CDD" id="cd01211">
    <property type="entry name" value="PTB_Rab6GAP"/>
    <property type="match status" value="1"/>
</dbReference>
<dbReference type="SMART" id="SM00462">
    <property type="entry name" value="PTB"/>
    <property type="match status" value="1"/>
</dbReference>
<dbReference type="AlphaFoldDB" id="A7SQA7"/>
<dbReference type="HOGENOM" id="CLU_007394_0_0_1"/>